<evidence type="ECO:0000256" key="5">
    <source>
        <dbReference type="ARBA" id="ARBA00023136"/>
    </source>
</evidence>
<dbReference type="Pfam" id="PF13490">
    <property type="entry name" value="zf-HC2"/>
    <property type="match status" value="1"/>
</dbReference>
<keyword evidence="6" id="KW-0804">Transcription</keyword>
<evidence type="ECO:0000313" key="10">
    <source>
        <dbReference type="Proteomes" id="UP001597114"/>
    </source>
</evidence>
<evidence type="ECO:0000256" key="3">
    <source>
        <dbReference type="ARBA" id="ARBA00022989"/>
    </source>
</evidence>
<evidence type="ECO:0000256" key="7">
    <source>
        <dbReference type="SAM" id="Phobius"/>
    </source>
</evidence>
<protein>
    <submittedName>
        <fullName evidence="9">Anti-sigma factor family protein</fullName>
    </submittedName>
</protein>
<evidence type="ECO:0000256" key="6">
    <source>
        <dbReference type="ARBA" id="ARBA00023163"/>
    </source>
</evidence>
<keyword evidence="4" id="KW-0805">Transcription regulation</keyword>
<evidence type="ECO:0000259" key="8">
    <source>
        <dbReference type="Pfam" id="PF13490"/>
    </source>
</evidence>
<sequence>MTHAYRSHDPEELGAYVFGLLTPEQAHVVEEHLAVCPECHREWEELRQMTDLLDEVPPEVFLEGPPDGDLVLQRTLRQIRSEVSARQRRTRLTVAAAAVVGVAVVLGGGVAVGRAVAPEPTSVAAAQAPADEDAVAGTRVLTGTGPDGVEMTAKIIPASGWVRVSATVRGIPAGERCQLVVVGRDGSREVAGSWLVPQSGWRQGMTLDGSAIVAPDQVAAVVVQNEAGHQFAELHA</sequence>
<keyword evidence="10" id="KW-1185">Reference proteome</keyword>
<dbReference type="InterPro" id="IPR041916">
    <property type="entry name" value="Anti_sigma_zinc_sf"/>
</dbReference>
<evidence type="ECO:0000256" key="4">
    <source>
        <dbReference type="ARBA" id="ARBA00023015"/>
    </source>
</evidence>
<dbReference type="PANTHER" id="PTHR37461:SF1">
    <property type="entry name" value="ANTI-SIGMA-K FACTOR RSKA"/>
    <property type="match status" value="1"/>
</dbReference>
<dbReference type="RefSeq" id="WP_344724929.1">
    <property type="nucleotide sequence ID" value="NZ_BAAAUS010000027.1"/>
</dbReference>
<dbReference type="Gene3D" id="1.10.10.1320">
    <property type="entry name" value="Anti-sigma factor, zinc-finger domain"/>
    <property type="match status" value="1"/>
</dbReference>
<dbReference type="Proteomes" id="UP001597114">
    <property type="component" value="Unassembled WGS sequence"/>
</dbReference>
<evidence type="ECO:0000313" key="9">
    <source>
        <dbReference type="EMBL" id="MFD1523450.1"/>
    </source>
</evidence>
<evidence type="ECO:0000256" key="2">
    <source>
        <dbReference type="ARBA" id="ARBA00022692"/>
    </source>
</evidence>
<dbReference type="InterPro" id="IPR027383">
    <property type="entry name" value="Znf_put"/>
</dbReference>
<keyword evidence="2 7" id="KW-0812">Transmembrane</keyword>
<dbReference type="EMBL" id="JBHUCO010000065">
    <property type="protein sequence ID" value="MFD1523450.1"/>
    <property type="molecule type" value="Genomic_DNA"/>
</dbReference>
<keyword evidence="5 7" id="KW-0472">Membrane</keyword>
<proteinExistence type="predicted"/>
<name>A0ABW4F9G5_9PSEU</name>
<gene>
    <name evidence="9" type="ORF">ACFSJD_38620</name>
</gene>
<organism evidence="9 10">
    <name type="scientific">Pseudonocardia yunnanensis</name>
    <dbReference type="NCBI Taxonomy" id="58107"/>
    <lineage>
        <taxon>Bacteria</taxon>
        <taxon>Bacillati</taxon>
        <taxon>Actinomycetota</taxon>
        <taxon>Actinomycetes</taxon>
        <taxon>Pseudonocardiales</taxon>
        <taxon>Pseudonocardiaceae</taxon>
        <taxon>Pseudonocardia</taxon>
    </lineage>
</organism>
<keyword evidence="3 7" id="KW-1133">Transmembrane helix</keyword>
<feature type="domain" description="Putative zinc-finger" evidence="8">
    <location>
        <begin position="12"/>
        <end position="40"/>
    </location>
</feature>
<evidence type="ECO:0000256" key="1">
    <source>
        <dbReference type="ARBA" id="ARBA00004167"/>
    </source>
</evidence>
<dbReference type="PANTHER" id="PTHR37461">
    <property type="entry name" value="ANTI-SIGMA-K FACTOR RSKA"/>
    <property type="match status" value="1"/>
</dbReference>
<comment type="subcellular location">
    <subcellularLocation>
        <location evidence="1">Membrane</location>
        <topology evidence="1">Single-pass membrane protein</topology>
    </subcellularLocation>
</comment>
<accession>A0ABW4F9G5</accession>
<comment type="caution">
    <text evidence="9">The sequence shown here is derived from an EMBL/GenBank/DDBJ whole genome shotgun (WGS) entry which is preliminary data.</text>
</comment>
<feature type="transmembrane region" description="Helical" evidence="7">
    <location>
        <begin position="92"/>
        <end position="112"/>
    </location>
</feature>
<reference evidence="10" key="1">
    <citation type="journal article" date="2019" name="Int. J. Syst. Evol. Microbiol.">
        <title>The Global Catalogue of Microorganisms (GCM) 10K type strain sequencing project: providing services to taxonomists for standard genome sequencing and annotation.</title>
        <authorList>
            <consortium name="The Broad Institute Genomics Platform"/>
            <consortium name="The Broad Institute Genome Sequencing Center for Infectious Disease"/>
            <person name="Wu L."/>
            <person name="Ma J."/>
        </authorList>
    </citation>
    <scope>NUCLEOTIDE SEQUENCE [LARGE SCALE GENOMIC DNA]</scope>
    <source>
        <strain evidence="10">CCM 7043</strain>
    </source>
</reference>
<dbReference type="InterPro" id="IPR051474">
    <property type="entry name" value="Anti-sigma-K/W_factor"/>
</dbReference>